<dbReference type="EMBL" id="PQIB02000001">
    <property type="protein sequence ID" value="RLN43342.1"/>
    <property type="molecule type" value="Genomic_DNA"/>
</dbReference>
<protein>
    <submittedName>
        <fullName evidence="1">Uncharacterized protein</fullName>
    </submittedName>
</protein>
<reference evidence="2" key="1">
    <citation type="journal article" date="2019" name="Nat. Commun.">
        <title>The genome of broomcorn millet.</title>
        <authorList>
            <person name="Zou C."/>
            <person name="Miki D."/>
            <person name="Li D."/>
            <person name="Tang Q."/>
            <person name="Xiao L."/>
            <person name="Rajput S."/>
            <person name="Deng P."/>
            <person name="Jia W."/>
            <person name="Huang R."/>
            <person name="Zhang M."/>
            <person name="Sun Y."/>
            <person name="Hu J."/>
            <person name="Fu X."/>
            <person name="Schnable P.S."/>
            <person name="Li F."/>
            <person name="Zhang H."/>
            <person name="Feng B."/>
            <person name="Zhu X."/>
            <person name="Liu R."/>
            <person name="Schnable J.C."/>
            <person name="Zhu J.-K."/>
            <person name="Zhang H."/>
        </authorList>
    </citation>
    <scope>NUCLEOTIDE SEQUENCE [LARGE SCALE GENOMIC DNA]</scope>
</reference>
<evidence type="ECO:0000313" key="2">
    <source>
        <dbReference type="Proteomes" id="UP000275267"/>
    </source>
</evidence>
<evidence type="ECO:0000313" key="1">
    <source>
        <dbReference type="EMBL" id="RLN43342.1"/>
    </source>
</evidence>
<keyword evidence="2" id="KW-1185">Reference proteome</keyword>
<dbReference type="Proteomes" id="UP000275267">
    <property type="component" value="Unassembled WGS sequence"/>
</dbReference>
<organism evidence="1 2">
    <name type="scientific">Panicum miliaceum</name>
    <name type="common">Proso millet</name>
    <name type="synonym">Broomcorn millet</name>
    <dbReference type="NCBI Taxonomy" id="4540"/>
    <lineage>
        <taxon>Eukaryota</taxon>
        <taxon>Viridiplantae</taxon>
        <taxon>Streptophyta</taxon>
        <taxon>Embryophyta</taxon>
        <taxon>Tracheophyta</taxon>
        <taxon>Spermatophyta</taxon>
        <taxon>Magnoliopsida</taxon>
        <taxon>Liliopsida</taxon>
        <taxon>Poales</taxon>
        <taxon>Poaceae</taxon>
        <taxon>PACMAD clade</taxon>
        <taxon>Panicoideae</taxon>
        <taxon>Panicodae</taxon>
        <taxon>Paniceae</taxon>
        <taxon>Panicinae</taxon>
        <taxon>Panicum</taxon>
        <taxon>Panicum sect. Panicum</taxon>
    </lineage>
</organism>
<sequence>MASINFSLAAAVLLSDNFVPCKPGLLILGMAVKPSEAVCTLMCAQGTYITCANSPGQNFTGCACGQCAPPGCAGCVVHLAGGSPLRG</sequence>
<proteinExistence type="predicted"/>
<gene>
    <name evidence="1" type="ORF">C2845_PM01G29180</name>
</gene>
<dbReference type="AlphaFoldDB" id="A0A3L6TT24"/>
<dbReference type="OrthoDB" id="676975at2759"/>
<accession>A0A3L6TT24</accession>
<name>A0A3L6TT24_PANMI</name>
<comment type="caution">
    <text evidence="1">The sequence shown here is derived from an EMBL/GenBank/DDBJ whole genome shotgun (WGS) entry which is preliminary data.</text>
</comment>